<dbReference type="GO" id="GO:0015385">
    <property type="term" value="F:sodium:proton antiporter activity"/>
    <property type="evidence" value="ECO:0007669"/>
    <property type="project" value="InterPro"/>
</dbReference>
<dbReference type="OrthoDB" id="196264at2759"/>
<dbReference type="Pfam" id="PF00999">
    <property type="entry name" value="Na_H_Exchanger"/>
    <property type="match status" value="1"/>
</dbReference>
<dbReference type="GO" id="GO:0005886">
    <property type="term" value="C:plasma membrane"/>
    <property type="evidence" value="ECO:0007669"/>
    <property type="project" value="TreeGrafter"/>
</dbReference>
<dbReference type="InterPro" id="IPR018422">
    <property type="entry name" value="Cation/H_exchanger_CPA1"/>
</dbReference>
<evidence type="ECO:0000256" key="5">
    <source>
        <dbReference type="ARBA" id="ARBA00023053"/>
    </source>
</evidence>
<feature type="transmembrane region" description="Helical" evidence="11">
    <location>
        <begin position="95"/>
        <end position="124"/>
    </location>
</feature>
<reference evidence="14" key="1">
    <citation type="journal article" date="2016" name="Nat. Commun.">
        <title>The Gonium pectorale genome demonstrates co-option of cell cycle regulation during the evolution of multicellularity.</title>
        <authorList>
            <person name="Hanschen E.R."/>
            <person name="Marriage T.N."/>
            <person name="Ferris P.J."/>
            <person name="Hamaji T."/>
            <person name="Toyoda A."/>
            <person name="Fujiyama A."/>
            <person name="Neme R."/>
            <person name="Noguchi H."/>
            <person name="Minakuchi Y."/>
            <person name="Suzuki M."/>
            <person name="Kawai-Toyooka H."/>
            <person name="Smith D.R."/>
            <person name="Sparks H."/>
            <person name="Anderson J."/>
            <person name="Bakaric R."/>
            <person name="Luria V."/>
            <person name="Karger A."/>
            <person name="Kirschner M.W."/>
            <person name="Durand P.M."/>
            <person name="Michod R.E."/>
            <person name="Nozaki H."/>
            <person name="Olson B.J."/>
        </authorList>
    </citation>
    <scope>NUCLEOTIDE SEQUENCE [LARGE SCALE GENOMIC DNA]</scope>
    <source>
        <strain evidence="14">NIES-2863</strain>
    </source>
</reference>
<keyword evidence="3 11" id="KW-0812">Transmembrane</keyword>
<dbReference type="GO" id="GO:0005768">
    <property type="term" value="C:endosome"/>
    <property type="evidence" value="ECO:0007669"/>
    <property type="project" value="TreeGrafter"/>
</dbReference>
<organism evidence="13 14">
    <name type="scientific">Gonium pectorale</name>
    <name type="common">Green alga</name>
    <dbReference type="NCBI Taxonomy" id="33097"/>
    <lineage>
        <taxon>Eukaryota</taxon>
        <taxon>Viridiplantae</taxon>
        <taxon>Chlorophyta</taxon>
        <taxon>core chlorophytes</taxon>
        <taxon>Chlorophyceae</taxon>
        <taxon>CS clade</taxon>
        <taxon>Chlamydomonadales</taxon>
        <taxon>Volvocaceae</taxon>
        <taxon>Gonium</taxon>
    </lineage>
</organism>
<sequence length="268" mass="28963">MRVTVLAIFNRLKAQPDMYMNVFGESVLNDAVGLVLYKVLSAFLGGKAVTGGNVMGGIGLFIGIFVGSTVIGIAVGLLAALIFRSRYFYSGPVGLAVVFAYGSYLLADCIHFSGIVAVVVNGMVMGLYVRPNLSPEAEHKIENLFRVLASLFELFVFVYIGTTLFLQEEQFNIFDYTALCLLALALSRAANVFPLSALVNWLRPPERHIPPKQQFLMWWSGLRGAMAFALAVDAAEKYGVYGRVRRGTAGQGGTAVGGRLVLSDTSAE</sequence>
<accession>A0A150GDP0</accession>
<feature type="domain" description="Cation/H+ exchanger transmembrane" evidence="12">
    <location>
        <begin position="3"/>
        <end position="232"/>
    </location>
</feature>
<feature type="transmembrane region" description="Helical" evidence="11">
    <location>
        <begin position="144"/>
        <end position="166"/>
    </location>
</feature>
<evidence type="ECO:0000256" key="8">
    <source>
        <dbReference type="ARBA" id="ARBA00023201"/>
    </source>
</evidence>
<dbReference type="AlphaFoldDB" id="A0A150GDP0"/>
<dbReference type="InterPro" id="IPR006153">
    <property type="entry name" value="Cation/H_exchanger_TM"/>
</dbReference>
<gene>
    <name evidence="13" type="ORF">GPECTOR_33g587</name>
</gene>
<comment type="catalytic activity">
    <reaction evidence="9">
        <text>Na(+)(in) + H(+)(out) = Na(+)(out) + H(+)(in)</text>
        <dbReference type="Rhea" id="RHEA:29419"/>
        <dbReference type="ChEBI" id="CHEBI:15378"/>
        <dbReference type="ChEBI" id="CHEBI:29101"/>
    </reaction>
</comment>
<comment type="subcellular location">
    <subcellularLocation>
        <location evidence="1">Membrane</location>
        <topology evidence="1">Multi-pass membrane protein</topology>
    </subcellularLocation>
</comment>
<evidence type="ECO:0000259" key="12">
    <source>
        <dbReference type="Pfam" id="PF00999"/>
    </source>
</evidence>
<dbReference type="STRING" id="33097.A0A150GDP0"/>
<evidence type="ECO:0000256" key="6">
    <source>
        <dbReference type="ARBA" id="ARBA00023065"/>
    </source>
</evidence>
<keyword evidence="14" id="KW-1185">Reference proteome</keyword>
<evidence type="ECO:0000256" key="4">
    <source>
        <dbReference type="ARBA" id="ARBA00022989"/>
    </source>
</evidence>
<evidence type="ECO:0000313" key="14">
    <source>
        <dbReference type="Proteomes" id="UP000075714"/>
    </source>
</evidence>
<evidence type="ECO:0000256" key="11">
    <source>
        <dbReference type="SAM" id="Phobius"/>
    </source>
</evidence>
<dbReference type="PANTHER" id="PTHR10110:SF187">
    <property type="entry name" value="SODIUM_HYDROGEN EXCHANGER"/>
    <property type="match status" value="1"/>
</dbReference>
<dbReference type="PANTHER" id="PTHR10110">
    <property type="entry name" value="SODIUM/HYDROGEN EXCHANGER"/>
    <property type="match status" value="1"/>
</dbReference>
<comment type="catalytic activity">
    <reaction evidence="10">
        <text>K(+)(in) + H(+)(out) = K(+)(out) + H(+)(in)</text>
        <dbReference type="Rhea" id="RHEA:29467"/>
        <dbReference type="ChEBI" id="CHEBI:15378"/>
        <dbReference type="ChEBI" id="CHEBI:29103"/>
    </reaction>
</comment>
<comment type="caution">
    <text evidence="13">The sequence shown here is derived from an EMBL/GenBank/DDBJ whole genome shotgun (WGS) entry which is preliminary data.</text>
</comment>
<proteinExistence type="predicted"/>
<dbReference type="GO" id="GO:0051453">
    <property type="term" value="P:regulation of intracellular pH"/>
    <property type="evidence" value="ECO:0007669"/>
    <property type="project" value="TreeGrafter"/>
</dbReference>
<dbReference type="EMBL" id="LSYV01000034">
    <property type="protein sequence ID" value="KXZ47705.1"/>
    <property type="molecule type" value="Genomic_DNA"/>
</dbReference>
<keyword evidence="2" id="KW-0813">Transport</keyword>
<evidence type="ECO:0000256" key="9">
    <source>
        <dbReference type="ARBA" id="ARBA00047524"/>
    </source>
</evidence>
<keyword evidence="7 11" id="KW-0472">Membrane</keyword>
<evidence type="ECO:0000256" key="7">
    <source>
        <dbReference type="ARBA" id="ARBA00023136"/>
    </source>
</evidence>
<evidence type="ECO:0000256" key="1">
    <source>
        <dbReference type="ARBA" id="ARBA00004141"/>
    </source>
</evidence>
<keyword evidence="5" id="KW-0915">Sodium</keyword>
<dbReference type="GO" id="GO:0015386">
    <property type="term" value="F:potassium:proton antiporter activity"/>
    <property type="evidence" value="ECO:0007669"/>
    <property type="project" value="TreeGrafter"/>
</dbReference>
<evidence type="ECO:0000256" key="2">
    <source>
        <dbReference type="ARBA" id="ARBA00022448"/>
    </source>
</evidence>
<dbReference type="GO" id="GO:0098719">
    <property type="term" value="P:sodium ion import across plasma membrane"/>
    <property type="evidence" value="ECO:0007669"/>
    <property type="project" value="TreeGrafter"/>
</dbReference>
<keyword evidence="4 11" id="KW-1133">Transmembrane helix</keyword>
<evidence type="ECO:0000313" key="13">
    <source>
        <dbReference type="EMBL" id="KXZ47705.1"/>
    </source>
</evidence>
<evidence type="ECO:0000256" key="10">
    <source>
        <dbReference type="ARBA" id="ARBA00047912"/>
    </source>
</evidence>
<dbReference type="Proteomes" id="UP000075714">
    <property type="component" value="Unassembled WGS sequence"/>
</dbReference>
<keyword evidence="6" id="KW-0406">Ion transport</keyword>
<evidence type="ECO:0000256" key="3">
    <source>
        <dbReference type="ARBA" id="ARBA00022692"/>
    </source>
</evidence>
<feature type="transmembrane region" description="Helical" evidence="11">
    <location>
        <begin position="58"/>
        <end position="83"/>
    </location>
</feature>
<dbReference type="Gene3D" id="6.10.140.1330">
    <property type="match status" value="1"/>
</dbReference>
<keyword evidence="8" id="KW-0739">Sodium transport</keyword>
<protein>
    <recommendedName>
        <fullName evidence="12">Cation/H+ exchanger transmembrane domain-containing protein</fullName>
    </recommendedName>
</protein>
<name>A0A150GDP0_GONPE</name>